<keyword evidence="1" id="KW-0963">Cytoplasm</keyword>
<protein>
    <submittedName>
        <fullName evidence="4">Uncharacterized protein</fullName>
    </submittedName>
</protein>
<keyword evidence="2" id="KW-0808">Transferase</keyword>
<dbReference type="AlphaFoldDB" id="A9VBI1"/>
<dbReference type="eggNOG" id="ENOG502RQIP">
    <property type="taxonomic scope" value="Eukaryota"/>
</dbReference>
<dbReference type="GO" id="GO:0030163">
    <property type="term" value="P:protein catabolic process"/>
    <property type="evidence" value="ECO:0007669"/>
    <property type="project" value="InterPro"/>
</dbReference>
<evidence type="ECO:0000256" key="3">
    <source>
        <dbReference type="ARBA" id="ARBA00023315"/>
    </source>
</evidence>
<keyword evidence="3" id="KW-0012">Acyltransferase</keyword>
<proteinExistence type="predicted"/>
<dbReference type="SUPFAM" id="SSF55729">
    <property type="entry name" value="Acyl-CoA N-acyltransferases (Nat)"/>
    <property type="match status" value="1"/>
</dbReference>
<sequence length="210" mass="23648">MNTTDFDELRSFAMEAYRLSPYLAYRPILLPGGELDRAVDAFIEQEADEFCWSPCQTPDFLAQLVRAGFLSITTPLAPRPSEKHLLLPKLHFERCVIEPVQAVKISRSHRKQAKHYRFTVNRSFDEVAEACVRQHGYNWLGYVRSTLAELHAQPRRGVSCISIEIWNQDDQLVAGELGTIVGAMYTSMTGFSEESGAGSVQLVALGAYLY</sequence>
<dbReference type="PANTHER" id="PTHR30098">
    <property type="entry name" value="LEUCYL/PHENYLALANYL-TRNA--PROTEIN TRANSFERASE"/>
    <property type="match status" value="1"/>
</dbReference>
<dbReference type="InterPro" id="IPR042203">
    <property type="entry name" value="Leu/Phe-tRNA_Trfase_C"/>
</dbReference>
<gene>
    <name evidence="4" type="ORF">MONBRDRAFT_38996</name>
</gene>
<dbReference type="InParanoid" id="A9VBI1"/>
<dbReference type="InterPro" id="IPR004616">
    <property type="entry name" value="Leu/Phe-tRNA_Trfase"/>
</dbReference>
<dbReference type="GO" id="GO:0005737">
    <property type="term" value="C:cytoplasm"/>
    <property type="evidence" value="ECO:0000318"/>
    <property type="project" value="GO_Central"/>
</dbReference>
<name>A9VBI1_MONBE</name>
<dbReference type="Pfam" id="PF03588">
    <property type="entry name" value="Leu_Phe_trans"/>
    <property type="match status" value="1"/>
</dbReference>
<dbReference type="GO" id="GO:0008914">
    <property type="term" value="F:leucyl-tRNA--protein transferase activity"/>
    <property type="evidence" value="ECO:0000318"/>
    <property type="project" value="GO_Central"/>
</dbReference>
<dbReference type="GeneID" id="5895389"/>
<keyword evidence="5" id="KW-1185">Reference proteome</keyword>
<evidence type="ECO:0000313" key="5">
    <source>
        <dbReference type="Proteomes" id="UP000001357"/>
    </source>
</evidence>
<accession>A9VBI1</accession>
<dbReference type="KEGG" id="mbr:MONBRDRAFT_38996"/>
<organism evidence="4 5">
    <name type="scientific">Monosiga brevicollis</name>
    <name type="common">Choanoflagellate</name>
    <dbReference type="NCBI Taxonomy" id="81824"/>
    <lineage>
        <taxon>Eukaryota</taxon>
        <taxon>Choanoflagellata</taxon>
        <taxon>Craspedida</taxon>
        <taxon>Salpingoecidae</taxon>
        <taxon>Monosiga</taxon>
    </lineage>
</organism>
<dbReference type="InterPro" id="IPR016181">
    <property type="entry name" value="Acyl_CoA_acyltransferase"/>
</dbReference>
<feature type="non-terminal residue" evidence="4">
    <location>
        <position position="210"/>
    </location>
</feature>
<evidence type="ECO:0000256" key="2">
    <source>
        <dbReference type="ARBA" id="ARBA00022679"/>
    </source>
</evidence>
<dbReference type="Proteomes" id="UP000001357">
    <property type="component" value="Unassembled WGS sequence"/>
</dbReference>
<dbReference type="Gene3D" id="3.40.630.70">
    <property type="entry name" value="Leucyl/phenylalanyl-tRNA-protein transferase, C-terminal domain"/>
    <property type="match status" value="1"/>
</dbReference>
<evidence type="ECO:0000256" key="1">
    <source>
        <dbReference type="ARBA" id="ARBA00022490"/>
    </source>
</evidence>
<reference evidence="4 5" key="1">
    <citation type="journal article" date="2008" name="Nature">
        <title>The genome of the choanoflagellate Monosiga brevicollis and the origin of metazoans.</title>
        <authorList>
            <consortium name="JGI Sequencing"/>
            <person name="King N."/>
            <person name="Westbrook M.J."/>
            <person name="Young S.L."/>
            <person name="Kuo A."/>
            <person name="Abedin M."/>
            <person name="Chapman J."/>
            <person name="Fairclough S."/>
            <person name="Hellsten U."/>
            <person name="Isogai Y."/>
            <person name="Letunic I."/>
            <person name="Marr M."/>
            <person name="Pincus D."/>
            <person name="Putnam N."/>
            <person name="Rokas A."/>
            <person name="Wright K.J."/>
            <person name="Zuzow R."/>
            <person name="Dirks W."/>
            <person name="Good M."/>
            <person name="Goodstein D."/>
            <person name="Lemons D."/>
            <person name="Li W."/>
            <person name="Lyons J.B."/>
            <person name="Morris A."/>
            <person name="Nichols S."/>
            <person name="Richter D.J."/>
            <person name="Salamov A."/>
            <person name="Bork P."/>
            <person name="Lim W.A."/>
            <person name="Manning G."/>
            <person name="Miller W.T."/>
            <person name="McGinnis W."/>
            <person name="Shapiro H."/>
            <person name="Tjian R."/>
            <person name="Grigoriev I.V."/>
            <person name="Rokhsar D."/>
        </authorList>
    </citation>
    <scope>NUCLEOTIDE SEQUENCE [LARGE SCALE GENOMIC DNA]</scope>
    <source>
        <strain evidence="5">MX1 / ATCC 50154</strain>
    </source>
</reference>
<dbReference type="PANTHER" id="PTHR30098:SF2">
    <property type="entry name" value="LEUCYL_PHENYLALANYL-TRNA--PROTEIN TRANSFERASE"/>
    <property type="match status" value="1"/>
</dbReference>
<dbReference type="RefSeq" id="XP_001750070.1">
    <property type="nucleotide sequence ID" value="XM_001750018.1"/>
</dbReference>
<evidence type="ECO:0000313" key="4">
    <source>
        <dbReference type="EMBL" id="EDQ85066.1"/>
    </source>
</evidence>
<dbReference type="EMBL" id="CH991577">
    <property type="protein sequence ID" value="EDQ85066.1"/>
    <property type="molecule type" value="Genomic_DNA"/>
</dbReference>